<sequence length="93" mass="10707">MDEKVLINVLSGLFDEKLQPVHNRLDRLEGRLDGMDSRLDRVESEIGALKEGQQKLRQELKRVSDKVNETYELALENWGQVQESKARLTALES</sequence>
<keyword evidence="1" id="KW-0175">Coiled coil</keyword>
<evidence type="ECO:0000313" key="3">
    <source>
        <dbReference type="Proteomes" id="UP000261166"/>
    </source>
</evidence>
<gene>
    <name evidence="2" type="ORF">DWY69_12500</name>
</gene>
<dbReference type="Gene3D" id="1.20.5.340">
    <property type="match status" value="1"/>
</dbReference>
<evidence type="ECO:0000313" key="2">
    <source>
        <dbReference type="EMBL" id="RGE71425.1"/>
    </source>
</evidence>
<comment type="caution">
    <text evidence="2">The sequence shown here is derived from an EMBL/GenBank/DDBJ whole genome shotgun (WGS) entry which is preliminary data.</text>
</comment>
<feature type="coiled-coil region" evidence="1">
    <location>
        <begin position="25"/>
        <end position="59"/>
    </location>
</feature>
<protein>
    <submittedName>
        <fullName evidence="2">Uncharacterized protein</fullName>
    </submittedName>
</protein>
<dbReference type="OrthoDB" id="1859154at2"/>
<dbReference type="Proteomes" id="UP000261166">
    <property type="component" value="Unassembled WGS sequence"/>
</dbReference>
<accession>A0A3E3IWJ2</accession>
<name>A0A3E3IWJ2_9FIRM</name>
<dbReference type="EMBL" id="QVLU01000010">
    <property type="protein sequence ID" value="RGE71425.1"/>
    <property type="molecule type" value="Genomic_DNA"/>
</dbReference>
<evidence type="ECO:0000256" key="1">
    <source>
        <dbReference type="SAM" id="Coils"/>
    </source>
</evidence>
<reference evidence="2 3" key="1">
    <citation type="submission" date="2018-08" db="EMBL/GenBank/DDBJ databases">
        <title>A genome reference for cultivated species of the human gut microbiota.</title>
        <authorList>
            <person name="Zou Y."/>
            <person name="Xue W."/>
            <person name="Luo G."/>
        </authorList>
    </citation>
    <scope>NUCLEOTIDE SEQUENCE [LARGE SCALE GENOMIC DNA]</scope>
    <source>
        <strain evidence="2 3">AF26-4BH</strain>
    </source>
</reference>
<dbReference type="AlphaFoldDB" id="A0A3E3IWJ2"/>
<dbReference type="SUPFAM" id="SSF57997">
    <property type="entry name" value="Tropomyosin"/>
    <property type="match status" value="1"/>
</dbReference>
<dbReference type="RefSeq" id="WP_025491644.1">
    <property type="nucleotide sequence ID" value="NZ_JBKVAZ010000017.1"/>
</dbReference>
<organism evidence="2 3">
    <name type="scientific">Eisenbergiella massiliensis</name>
    <dbReference type="NCBI Taxonomy" id="1720294"/>
    <lineage>
        <taxon>Bacteria</taxon>
        <taxon>Bacillati</taxon>
        <taxon>Bacillota</taxon>
        <taxon>Clostridia</taxon>
        <taxon>Lachnospirales</taxon>
        <taxon>Lachnospiraceae</taxon>
        <taxon>Eisenbergiella</taxon>
    </lineage>
</organism>
<proteinExistence type="predicted"/>